<reference evidence="2" key="1">
    <citation type="journal article" date="2018" name="Nat. Microbiol.">
        <title>Leveraging single-cell genomics to expand the fungal tree of life.</title>
        <authorList>
            <person name="Ahrendt S.R."/>
            <person name="Quandt C.A."/>
            <person name="Ciobanu D."/>
            <person name="Clum A."/>
            <person name="Salamov A."/>
            <person name="Andreopoulos B."/>
            <person name="Cheng J.F."/>
            <person name="Woyke T."/>
            <person name="Pelin A."/>
            <person name="Henrissat B."/>
            <person name="Reynolds N.K."/>
            <person name="Benny G.L."/>
            <person name="Smith M.E."/>
            <person name="James T.Y."/>
            <person name="Grigoriev I.V."/>
        </authorList>
    </citation>
    <scope>NUCLEOTIDE SEQUENCE [LARGE SCALE GENOMIC DNA]</scope>
    <source>
        <strain evidence="2">Benny S71-1</strain>
    </source>
</reference>
<gene>
    <name evidence="1" type="ORF">SYNPS1DRAFT_27392</name>
</gene>
<organism evidence="1 2">
    <name type="scientific">Syncephalis pseudoplumigaleata</name>
    <dbReference type="NCBI Taxonomy" id="1712513"/>
    <lineage>
        <taxon>Eukaryota</taxon>
        <taxon>Fungi</taxon>
        <taxon>Fungi incertae sedis</taxon>
        <taxon>Zoopagomycota</taxon>
        <taxon>Zoopagomycotina</taxon>
        <taxon>Zoopagomycetes</taxon>
        <taxon>Zoopagales</taxon>
        <taxon>Piptocephalidaceae</taxon>
        <taxon>Syncephalis</taxon>
    </lineage>
</organism>
<protein>
    <submittedName>
        <fullName evidence="1">Uncharacterized protein</fullName>
    </submittedName>
</protein>
<dbReference type="Proteomes" id="UP000278143">
    <property type="component" value="Unassembled WGS sequence"/>
</dbReference>
<dbReference type="AlphaFoldDB" id="A0A4V1J210"/>
<sequence length="140" mass="15582">MTASSNEVASLVDAQANVDVAVDYMNGVTGLSQGVQLRINDTFLAVLDVGLKDDLPVLHRIVIRETAKDRDWLVSHHDLMVRPCQKCRKLFCFDSPADKFLPPVARYPLVVVDEHGVEAPAEQGRARSAFHRQAYHLTCL</sequence>
<dbReference type="OrthoDB" id="10377014at2759"/>
<dbReference type="EMBL" id="KZ989303">
    <property type="protein sequence ID" value="RKP26929.1"/>
    <property type="molecule type" value="Genomic_DNA"/>
</dbReference>
<keyword evidence="2" id="KW-1185">Reference proteome</keyword>
<name>A0A4V1J210_9FUNG</name>
<evidence type="ECO:0000313" key="1">
    <source>
        <dbReference type="EMBL" id="RKP26929.1"/>
    </source>
</evidence>
<proteinExistence type="predicted"/>
<accession>A0A4V1J210</accession>
<evidence type="ECO:0000313" key="2">
    <source>
        <dbReference type="Proteomes" id="UP000278143"/>
    </source>
</evidence>